<dbReference type="InterPro" id="IPR018247">
    <property type="entry name" value="EF_Hand_1_Ca_BS"/>
</dbReference>
<dbReference type="InterPro" id="IPR032675">
    <property type="entry name" value="LRR_dom_sf"/>
</dbReference>
<feature type="compositionally biased region" description="Acidic residues" evidence="3">
    <location>
        <begin position="123"/>
        <end position="136"/>
    </location>
</feature>
<feature type="domain" description="EF-hand" evidence="4">
    <location>
        <begin position="519"/>
        <end position="550"/>
    </location>
</feature>
<dbReference type="PROSITE" id="PS00018">
    <property type="entry name" value="EF_HAND_1"/>
    <property type="match status" value="1"/>
</dbReference>
<dbReference type="PANTHER" id="PTHR24114">
    <property type="entry name" value="LEUCINE RICH REPEAT FAMILY PROTEIN"/>
    <property type="match status" value="1"/>
</dbReference>
<accession>A0A433TUL3</accession>
<dbReference type="EMBL" id="RQTK01000176">
    <property type="protein sequence ID" value="RUS85270.1"/>
    <property type="molecule type" value="Genomic_DNA"/>
</dbReference>
<feature type="compositionally biased region" description="Basic and acidic residues" evidence="3">
    <location>
        <begin position="105"/>
        <end position="115"/>
    </location>
</feature>
<dbReference type="Pfam" id="PF13516">
    <property type="entry name" value="LRR_6"/>
    <property type="match status" value="5"/>
</dbReference>
<name>A0A433TUL3_ELYCH</name>
<keyword evidence="1" id="KW-0106">Calcium</keyword>
<evidence type="ECO:0000256" key="2">
    <source>
        <dbReference type="SAM" id="Coils"/>
    </source>
</evidence>
<dbReference type="GO" id="GO:0005509">
    <property type="term" value="F:calcium ion binding"/>
    <property type="evidence" value="ECO:0007669"/>
    <property type="project" value="InterPro"/>
</dbReference>
<comment type="caution">
    <text evidence="5">The sequence shown here is derived from an EMBL/GenBank/DDBJ whole genome shotgun (WGS) entry which is preliminary data.</text>
</comment>
<dbReference type="Proteomes" id="UP000271974">
    <property type="component" value="Unassembled WGS sequence"/>
</dbReference>
<proteinExistence type="predicted"/>
<dbReference type="PANTHER" id="PTHR24114:SF2">
    <property type="entry name" value="F-BOX DOMAIN-CONTAINING PROTEIN-RELATED"/>
    <property type="match status" value="1"/>
</dbReference>
<dbReference type="SUPFAM" id="SSF52047">
    <property type="entry name" value="RNI-like"/>
    <property type="match status" value="1"/>
</dbReference>
<feature type="region of interest" description="Disordered" evidence="3">
    <location>
        <begin position="1"/>
        <end position="86"/>
    </location>
</feature>
<reference evidence="5 6" key="1">
    <citation type="submission" date="2019-01" db="EMBL/GenBank/DDBJ databases">
        <title>A draft genome assembly of the solar-powered sea slug Elysia chlorotica.</title>
        <authorList>
            <person name="Cai H."/>
            <person name="Li Q."/>
            <person name="Fang X."/>
            <person name="Li J."/>
            <person name="Curtis N.E."/>
            <person name="Altenburger A."/>
            <person name="Shibata T."/>
            <person name="Feng M."/>
            <person name="Maeda T."/>
            <person name="Schwartz J.A."/>
            <person name="Shigenobu S."/>
            <person name="Lundholm N."/>
            <person name="Nishiyama T."/>
            <person name="Yang H."/>
            <person name="Hasebe M."/>
            <person name="Li S."/>
            <person name="Pierce S.K."/>
            <person name="Wang J."/>
        </authorList>
    </citation>
    <scope>NUCLEOTIDE SEQUENCE [LARGE SCALE GENOMIC DNA]</scope>
    <source>
        <strain evidence="5">EC2010</strain>
        <tissue evidence="5">Whole organism of an adult</tissue>
    </source>
</reference>
<keyword evidence="6" id="KW-1185">Reference proteome</keyword>
<evidence type="ECO:0000313" key="6">
    <source>
        <dbReference type="Proteomes" id="UP000271974"/>
    </source>
</evidence>
<dbReference type="InterPro" id="IPR052394">
    <property type="entry name" value="LRR-containing"/>
</dbReference>
<evidence type="ECO:0000256" key="3">
    <source>
        <dbReference type="SAM" id="MobiDB-lite"/>
    </source>
</evidence>
<feature type="region of interest" description="Disordered" evidence="3">
    <location>
        <begin position="100"/>
        <end position="146"/>
    </location>
</feature>
<dbReference type="OrthoDB" id="76105at2759"/>
<dbReference type="PROSITE" id="PS50222">
    <property type="entry name" value="EF_HAND_2"/>
    <property type="match status" value="2"/>
</dbReference>
<evidence type="ECO:0000259" key="4">
    <source>
        <dbReference type="PROSITE" id="PS50222"/>
    </source>
</evidence>
<organism evidence="5 6">
    <name type="scientific">Elysia chlorotica</name>
    <name type="common">Eastern emerald elysia</name>
    <name type="synonym">Sea slug</name>
    <dbReference type="NCBI Taxonomy" id="188477"/>
    <lineage>
        <taxon>Eukaryota</taxon>
        <taxon>Metazoa</taxon>
        <taxon>Spiralia</taxon>
        <taxon>Lophotrochozoa</taxon>
        <taxon>Mollusca</taxon>
        <taxon>Gastropoda</taxon>
        <taxon>Heterobranchia</taxon>
        <taxon>Euthyneura</taxon>
        <taxon>Panpulmonata</taxon>
        <taxon>Sacoglossa</taxon>
        <taxon>Placobranchoidea</taxon>
        <taxon>Plakobranchidae</taxon>
        <taxon>Elysia</taxon>
    </lineage>
</organism>
<dbReference type="SMART" id="SM00054">
    <property type="entry name" value="EFh"/>
    <property type="match status" value="2"/>
</dbReference>
<dbReference type="Pfam" id="PF13499">
    <property type="entry name" value="EF-hand_7"/>
    <property type="match status" value="1"/>
</dbReference>
<dbReference type="Gene3D" id="3.80.10.10">
    <property type="entry name" value="Ribonuclease Inhibitor"/>
    <property type="match status" value="1"/>
</dbReference>
<sequence>MDGSRRVNIAESKKIVRKTREKSDLSPTNITKKENTGILKKRESPRETPQDIRDNGRPRQENSQSSALDIDSVCDSGEAIPATRVDNEERRPELCVDLGLMRQTHSGEGRGEKLGGSKAVGTGDDDQSNSDLSEDELASKPVVDSDYDTDLDMDDRKWLYPEKYETDTTGRARYIKACQDEGVQPVRTFLLNMQEEHLVLKHHGLGPKAMKALATPLENNTSIETIDLEGNWIMAEGMACLCRVLRENVYVTRLNISENKLGNEGAVSVCNLLTSNRQIDHINLAGNDIGNPTIEDFYNILTQSGSVLKHLNLRHNNFDDASAQRFKDALVENESLEFLDLSWNNFQSKGCVLLAEGLKENVGLKELAVSMNGFGLEGGKALGKALQSNRTLYKLDASYCRLPIECTGEIALGLMNNDKLGVLDLSYNCMDADSALVVLTGLHNNDSSELHFFELGNTRVNLKFKEVADKLSAERGLVVQHGGVNEDYKAQIAELDPMEAFRRDPMTKLKEWLSYAGYRLIDLMRTFDKDQSMSISIREFREGIASTKIPLSEEQMQILIKKLDTDGDGEIDFSELVEGDKTHRKNKREVDKYVKEKNEKEKEKEKQEKLILDPSKKSVKLIDEKENS</sequence>
<dbReference type="SUPFAM" id="SSF47473">
    <property type="entry name" value="EF-hand"/>
    <property type="match status" value="1"/>
</dbReference>
<evidence type="ECO:0000313" key="5">
    <source>
        <dbReference type="EMBL" id="RUS85270.1"/>
    </source>
</evidence>
<dbReference type="InterPro" id="IPR011992">
    <property type="entry name" value="EF-hand-dom_pair"/>
</dbReference>
<evidence type="ECO:0000256" key="1">
    <source>
        <dbReference type="ARBA" id="ARBA00022837"/>
    </source>
</evidence>
<dbReference type="InterPro" id="IPR002048">
    <property type="entry name" value="EF_hand_dom"/>
</dbReference>
<feature type="coiled-coil region" evidence="2">
    <location>
        <begin position="583"/>
        <end position="610"/>
    </location>
</feature>
<dbReference type="SMART" id="SM00368">
    <property type="entry name" value="LRR_RI"/>
    <property type="match status" value="7"/>
</dbReference>
<dbReference type="InterPro" id="IPR001611">
    <property type="entry name" value="Leu-rich_rpt"/>
</dbReference>
<feature type="domain" description="EF-hand" evidence="4">
    <location>
        <begin position="551"/>
        <end position="586"/>
    </location>
</feature>
<dbReference type="Gene3D" id="1.10.238.10">
    <property type="entry name" value="EF-hand"/>
    <property type="match status" value="1"/>
</dbReference>
<dbReference type="STRING" id="188477.A0A433TUL3"/>
<keyword evidence="2" id="KW-0175">Coiled coil</keyword>
<dbReference type="CDD" id="cd00051">
    <property type="entry name" value="EFh"/>
    <property type="match status" value="1"/>
</dbReference>
<protein>
    <recommendedName>
        <fullName evidence="4">EF-hand domain-containing protein</fullName>
    </recommendedName>
</protein>
<dbReference type="AlphaFoldDB" id="A0A433TUL3"/>
<gene>
    <name evidence="5" type="ORF">EGW08_006971</name>
</gene>
<feature type="compositionally biased region" description="Basic and acidic residues" evidence="3">
    <location>
        <begin position="31"/>
        <end position="60"/>
    </location>
</feature>